<evidence type="ECO:0000256" key="1">
    <source>
        <dbReference type="SAM" id="MobiDB-lite"/>
    </source>
</evidence>
<evidence type="ECO:0000313" key="3">
    <source>
        <dbReference type="Proteomes" id="UP000012062"/>
    </source>
</evidence>
<feature type="region of interest" description="Disordered" evidence="1">
    <location>
        <begin position="1"/>
        <end position="65"/>
    </location>
</feature>
<comment type="caution">
    <text evidence="2">The sequence shown here is derived from an EMBL/GenBank/DDBJ whole genome shotgun (WGS) entry which is preliminary data.</text>
</comment>
<gene>
    <name evidence="2" type="ORF">MESS2_1100016</name>
</gene>
<dbReference type="Proteomes" id="UP000012062">
    <property type="component" value="Unassembled WGS sequence"/>
</dbReference>
<name>M5EVI7_9HYPH</name>
<keyword evidence="3" id="KW-1185">Reference proteome</keyword>
<proteinExistence type="predicted"/>
<organism evidence="2 3">
    <name type="scientific">Mesorhizobium metallidurans STM 2683</name>
    <dbReference type="NCBI Taxonomy" id="1297569"/>
    <lineage>
        <taxon>Bacteria</taxon>
        <taxon>Pseudomonadati</taxon>
        <taxon>Pseudomonadota</taxon>
        <taxon>Alphaproteobacteria</taxon>
        <taxon>Hyphomicrobiales</taxon>
        <taxon>Phyllobacteriaceae</taxon>
        <taxon>Mesorhizobium</taxon>
    </lineage>
</organism>
<protein>
    <submittedName>
        <fullName evidence="2">Uncharacterized protein</fullName>
    </submittedName>
</protein>
<dbReference type="EMBL" id="CAUM01000014">
    <property type="protein sequence ID" value="CCV03711.1"/>
    <property type="molecule type" value="Genomic_DNA"/>
</dbReference>
<sequence>MAATFARPSPRPLRGEGKGEGQRQRWVASSERWRRPSSAGRPEGGVTELDGECWFQSAHPSEHDP</sequence>
<accession>M5EVI7</accession>
<dbReference type="STRING" id="1297569.MESS2_1100016"/>
<feature type="compositionally biased region" description="Basic and acidic residues" evidence="1">
    <location>
        <begin position="13"/>
        <end position="23"/>
    </location>
</feature>
<dbReference type="AlphaFoldDB" id="M5EVI7"/>
<evidence type="ECO:0000313" key="2">
    <source>
        <dbReference type="EMBL" id="CCV03711.1"/>
    </source>
</evidence>
<reference evidence="2 3" key="1">
    <citation type="submission" date="2013-02" db="EMBL/GenBank/DDBJ databases">
        <authorList>
            <person name="Genoscope - CEA"/>
        </authorList>
    </citation>
    <scope>NUCLEOTIDE SEQUENCE [LARGE SCALE GENOMIC DNA]</scope>
    <source>
        <strain evidence="2 3">STM 2683</strain>
    </source>
</reference>